<dbReference type="CDD" id="cd09274">
    <property type="entry name" value="RNase_HI_RT_Ty3"/>
    <property type="match status" value="1"/>
</dbReference>
<protein>
    <recommendedName>
        <fullName evidence="1">RNA-directed DNA polymerase</fullName>
        <ecNumber evidence="1">2.7.7.49</ecNumber>
    </recommendedName>
</protein>
<evidence type="ECO:0000256" key="1">
    <source>
        <dbReference type="ARBA" id="ARBA00012493"/>
    </source>
</evidence>
<dbReference type="SUPFAM" id="SSF56672">
    <property type="entry name" value="DNA/RNA polymerases"/>
    <property type="match status" value="1"/>
</dbReference>
<dbReference type="Pfam" id="PF17921">
    <property type="entry name" value="Integrase_H2C2"/>
    <property type="match status" value="1"/>
</dbReference>
<feature type="domain" description="Integrase zinc-binding" evidence="7">
    <location>
        <begin position="297"/>
        <end position="337"/>
    </location>
</feature>
<reference evidence="9" key="1">
    <citation type="submission" date="2019-12" db="UniProtKB">
        <authorList>
            <consortium name="WormBaseParasite"/>
        </authorList>
    </citation>
    <scope>IDENTIFICATION</scope>
</reference>
<evidence type="ECO:0000256" key="2">
    <source>
        <dbReference type="ARBA" id="ARBA00022722"/>
    </source>
</evidence>
<dbReference type="InterPro" id="IPR050951">
    <property type="entry name" value="Retrovirus_Pol_polyprotein"/>
</dbReference>
<evidence type="ECO:0000313" key="9">
    <source>
        <dbReference type="WBParaSite" id="TMUE_1000003472.1"/>
    </source>
</evidence>
<dbReference type="InterPro" id="IPR041588">
    <property type="entry name" value="Integrase_H2C2"/>
</dbReference>
<keyword evidence="3" id="KW-0378">Hydrolase</keyword>
<dbReference type="AlphaFoldDB" id="A0A5S6Q936"/>
<accession>A0A5S6Q936</accession>
<dbReference type="GO" id="GO:0003964">
    <property type="term" value="F:RNA-directed DNA polymerase activity"/>
    <property type="evidence" value="ECO:0007669"/>
    <property type="project" value="UniProtKB-KW"/>
</dbReference>
<keyword evidence="4" id="KW-0695">RNA-directed DNA polymerase</keyword>
<dbReference type="GO" id="GO:0004519">
    <property type="term" value="F:endonuclease activity"/>
    <property type="evidence" value="ECO:0007669"/>
    <property type="project" value="UniProtKB-KW"/>
</dbReference>
<evidence type="ECO:0000259" key="7">
    <source>
        <dbReference type="Pfam" id="PF17921"/>
    </source>
</evidence>
<dbReference type="FunFam" id="3.10.20.370:FF:000001">
    <property type="entry name" value="Retrovirus-related Pol polyprotein from transposon 17.6-like protein"/>
    <property type="match status" value="1"/>
</dbReference>
<proteinExistence type="predicted"/>
<keyword evidence="8" id="KW-1185">Reference proteome</keyword>
<dbReference type="WBParaSite" id="TMUE_1000003472.1">
    <property type="protein sequence ID" value="TMUE_1000003472.1"/>
    <property type="gene ID" value="WBGene00298723"/>
</dbReference>
<dbReference type="InterPro" id="IPR043502">
    <property type="entry name" value="DNA/RNA_pol_sf"/>
</dbReference>
<keyword evidence="5" id="KW-0511">Multifunctional enzyme</keyword>
<dbReference type="InterPro" id="IPR041577">
    <property type="entry name" value="RT_RNaseH_2"/>
</dbReference>
<keyword evidence="4" id="KW-0808">Transferase</keyword>
<keyword evidence="4" id="KW-0548">Nucleotidyltransferase</keyword>
<dbReference type="Pfam" id="PF17919">
    <property type="entry name" value="RT_RNaseH_2"/>
    <property type="match status" value="1"/>
</dbReference>
<dbReference type="Proteomes" id="UP000046395">
    <property type="component" value="Unassembled WGS sequence"/>
</dbReference>
<keyword evidence="2" id="KW-0540">Nuclease</keyword>
<feature type="domain" description="Reverse transcriptase/retrotransposon-derived protein RNase H-like" evidence="6">
    <location>
        <begin position="52"/>
        <end position="151"/>
    </location>
</feature>
<dbReference type="Gene3D" id="3.10.20.370">
    <property type="match status" value="1"/>
</dbReference>
<evidence type="ECO:0000256" key="4">
    <source>
        <dbReference type="ARBA" id="ARBA00022918"/>
    </source>
</evidence>
<name>A0A5S6Q936_TRIMR</name>
<dbReference type="PANTHER" id="PTHR37984">
    <property type="entry name" value="PROTEIN CBG26694"/>
    <property type="match status" value="1"/>
</dbReference>
<sequence>MEQILTGLDGVAVYIDDIIVTGTDCNEHMERVREPLCAPLYDFLKAGSQWSWNRQHTQLFNQLKRQLSSSDTLVHYDENLPIVLSTDACDRGLGAVLSHRFQSGVEKPIAFASRLLTDVERRYSTIDKEALAIVFGVTKFAQYLYGRQFTLRTDHKPLERIFGSHREFPKVATNRLTRWELILGTYNYTVKYTPADRNAPADALSRLPIVGVTASPREMQSSGQLMALRLADLPVTRQELQPQSRKDPTLRAVSNYLENGWPRLKREIPEQIRPFAEKRDELSFEDRILLWQGRVIIPPVLRCQVLEMIHDGHPGICAMKSIARFHVCWPGFDNDIE</sequence>
<dbReference type="EC" id="2.7.7.49" evidence="1"/>
<evidence type="ECO:0000256" key="5">
    <source>
        <dbReference type="ARBA" id="ARBA00023268"/>
    </source>
</evidence>
<dbReference type="PANTHER" id="PTHR37984:SF5">
    <property type="entry name" value="PROTEIN NYNRIN-LIKE"/>
    <property type="match status" value="1"/>
</dbReference>
<dbReference type="Gene3D" id="1.10.340.70">
    <property type="match status" value="1"/>
</dbReference>
<evidence type="ECO:0000259" key="6">
    <source>
        <dbReference type="Pfam" id="PF17919"/>
    </source>
</evidence>
<organism evidence="8 9">
    <name type="scientific">Trichuris muris</name>
    <name type="common">Mouse whipworm</name>
    <dbReference type="NCBI Taxonomy" id="70415"/>
    <lineage>
        <taxon>Eukaryota</taxon>
        <taxon>Metazoa</taxon>
        <taxon>Ecdysozoa</taxon>
        <taxon>Nematoda</taxon>
        <taxon>Enoplea</taxon>
        <taxon>Dorylaimia</taxon>
        <taxon>Trichinellida</taxon>
        <taxon>Trichuridae</taxon>
        <taxon>Trichuris</taxon>
    </lineage>
</organism>
<dbReference type="STRING" id="70415.A0A5S6Q936"/>
<evidence type="ECO:0000313" key="8">
    <source>
        <dbReference type="Proteomes" id="UP000046395"/>
    </source>
</evidence>
<keyword evidence="3" id="KW-0255">Endonuclease</keyword>
<evidence type="ECO:0000256" key="3">
    <source>
        <dbReference type="ARBA" id="ARBA00022759"/>
    </source>
</evidence>